<sequence>MPGRRLTEDERRVIAAGLAGGLGYAEIARRLGRSTSTVTREVARNGGARGYGAERAQRAARLRGRRTGSGGAAPAARARADAYGRNPAAVERFQDYLAELLLRGGIPRTAARAVACLHTTDAGSLSAAELVRRLGVSAASVSKAVAYLERQGLIRRERAPGRRSERYVIDDEAWFHASIASAQRNAVLAEAARQGAAALGPTTPAGARLANTGRYLHHVSHELLSRAEYYHRLFRTGRTTERES</sequence>
<dbReference type="InterPro" id="IPR051917">
    <property type="entry name" value="Transposase-Integrase"/>
</dbReference>
<dbReference type="AlphaFoldDB" id="A0A853BX77"/>
<feature type="domain" description="HTH marR-type" evidence="2">
    <location>
        <begin position="99"/>
        <end position="199"/>
    </location>
</feature>
<dbReference type="Pfam" id="PF12802">
    <property type="entry name" value="MarR_2"/>
    <property type="match status" value="1"/>
</dbReference>
<dbReference type="GO" id="GO:0032196">
    <property type="term" value="P:transposition"/>
    <property type="evidence" value="ECO:0007669"/>
    <property type="project" value="TreeGrafter"/>
</dbReference>
<dbReference type="SUPFAM" id="SSF46785">
    <property type="entry name" value="Winged helix' DNA-binding domain"/>
    <property type="match status" value="1"/>
</dbReference>
<keyword evidence="4" id="KW-1185">Reference proteome</keyword>
<evidence type="ECO:0000259" key="2">
    <source>
        <dbReference type="SMART" id="SM00347"/>
    </source>
</evidence>
<dbReference type="RefSeq" id="WP_179770129.1">
    <property type="nucleotide sequence ID" value="NZ_JACCFO010000001.1"/>
</dbReference>
<feature type="region of interest" description="Disordered" evidence="1">
    <location>
        <begin position="49"/>
        <end position="78"/>
    </location>
</feature>
<evidence type="ECO:0000313" key="4">
    <source>
        <dbReference type="Proteomes" id="UP000575985"/>
    </source>
</evidence>
<dbReference type="SUPFAM" id="SSF46894">
    <property type="entry name" value="C-terminal effector domain of the bipartite response regulators"/>
    <property type="match status" value="1"/>
</dbReference>
<organism evidence="3 4">
    <name type="scientific">Streptomonospora nanhaiensis</name>
    <dbReference type="NCBI Taxonomy" id="1323731"/>
    <lineage>
        <taxon>Bacteria</taxon>
        <taxon>Bacillati</taxon>
        <taxon>Actinomycetota</taxon>
        <taxon>Actinomycetes</taxon>
        <taxon>Streptosporangiales</taxon>
        <taxon>Nocardiopsidaceae</taxon>
        <taxon>Streptomonospora</taxon>
    </lineage>
</organism>
<proteinExistence type="predicted"/>
<dbReference type="PANTHER" id="PTHR10948:SF23">
    <property type="entry name" value="TRANSPOSASE INSI FOR INSERTION SEQUENCE ELEMENT IS30A-RELATED"/>
    <property type="match status" value="1"/>
</dbReference>
<dbReference type="GO" id="GO:0003700">
    <property type="term" value="F:DNA-binding transcription factor activity"/>
    <property type="evidence" value="ECO:0007669"/>
    <property type="project" value="InterPro"/>
</dbReference>
<dbReference type="InterPro" id="IPR000835">
    <property type="entry name" value="HTH_MarR-typ"/>
</dbReference>
<comment type="caution">
    <text evidence="3">The sequence shown here is derived from an EMBL/GenBank/DDBJ whole genome shotgun (WGS) entry which is preliminary data.</text>
</comment>
<dbReference type="EMBL" id="JACCFO010000001">
    <property type="protein sequence ID" value="NYI99091.1"/>
    <property type="molecule type" value="Genomic_DNA"/>
</dbReference>
<dbReference type="Proteomes" id="UP000575985">
    <property type="component" value="Unassembled WGS sequence"/>
</dbReference>
<dbReference type="InterPro" id="IPR025246">
    <property type="entry name" value="IS30-like_HTH"/>
</dbReference>
<accession>A0A853BX77</accession>
<dbReference type="InterPro" id="IPR036390">
    <property type="entry name" value="WH_DNA-bd_sf"/>
</dbReference>
<dbReference type="GO" id="GO:0004803">
    <property type="term" value="F:transposase activity"/>
    <property type="evidence" value="ECO:0007669"/>
    <property type="project" value="TreeGrafter"/>
</dbReference>
<dbReference type="GO" id="GO:0003677">
    <property type="term" value="F:DNA binding"/>
    <property type="evidence" value="ECO:0007669"/>
    <property type="project" value="InterPro"/>
</dbReference>
<dbReference type="GO" id="GO:0005829">
    <property type="term" value="C:cytosol"/>
    <property type="evidence" value="ECO:0007669"/>
    <property type="project" value="TreeGrafter"/>
</dbReference>
<protein>
    <submittedName>
        <fullName evidence="3">Transposase</fullName>
    </submittedName>
</protein>
<dbReference type="SMART" id="SM00347">
    <property type="entry name" value="HTH_MARR"/>
    <property type="match status" value="1"/>
</dbReference>
<reference evidence="3 4" key="1">
    <citation type="submission" date="2020-07" db="EMBL/GenBank/DDBJ databases">
        <title>Sequencing the genomes of 1000 actinobacteria strains.</title>
        <authorList>
            <person name="Klenk H.-P."/>
        </authorList>
    </citation>
    <scope>NUCLEOTIDE SEQUENCE [LARGE SCALE GENOMIC DNA]</scope>
    <source>
        <strain evidence="3 4">DSM 45927</strain>
    </source>
</reference>
<gene>
    <name evidence="3" type="ORF">HNR12_005368</name>
</gene>
<dbReference type="PANTHER" id="PTHR10948">
    <property type="entry name" value="TRANSPOSASE"/>
    <property type="match status" value="1"/>
</dbReference>
<dbReference type="Gene3D" id="1.10.10.10">
    <property type="entry name" value="Winged helix-like DNA-binding domain superfamily/Winged helix DNA-binding domain"/>
    <property type="match status" value="2"/>
</dbReference>
<dbReference type="InterPro" id="IPR036388">
    <property type="entry name" value="WH-like_DNA-bd_sf"/>
</dbReference>
<name>A0A853BX77_9ACTN</name>
<dbReference type="InterPro" id="IPR016032">
    <property type="entry name" value="Sig_transdc_resp-reg_C-effctor"/>
</dbReference>
<evidence type="ECO:0000313" key="3">
    <source>
        <dbReference type="EMBL" id="NYI99091.1"/>
    </source>
</evidence>
<evidence type="ECO:0000256" key="1">
    <source>
        <dbReference type="SAM" id="MobiDB-lite"/>
    </source>
</evidence>
<dbReference type="Pfam" id="PF13936">
    <property type="entry name" value="HTH_38"/>
    <property type="match status" value="1"/>
</dbReference>